<evidence type="ECO:0000256" key="7">
    <source>
        <dbReference type="ARBA" id="ARBA00048628"/>
    </source>
</evidence>
<dbReference type="Gene3D" id="3.20.20.220">
    <property type="match status" value="1"/>
</dbReference>
<dbReference type="Pfam" id="PF02219">
    <property type="entry name" value="MTHFR"/>
    <property type="match status" value="1"/>
</dbReference>
<comment type="pathway">
    <text evidence="2 8">One-carbon metabolism; tetrahydrofolate interconversion.</text>
</comment>
<proteinExistence type="inferred from homology"/>
<dbReference type="GO" id="GO:0005829">
    <property type="term" value="C:cytosol"/>
    <property type="evidence" value="ECO:0007669"/>
    <property type="project" value="TreeGrafter"/>
</dbReference>
<comment type="cofactor">
    <cofactor evidence="1 8">
        <name>FAD</name>
        <dbReference type="ChEBI" id="CHEBI:57692"/>
    </cofactor>
</comment>
<name>A0A650EP91_9FIRM</name>
<sequence>MRIADKYKQGRPVLSFEIFPPKKDDDMDALTPVLAALAAQNPDFVSVTCGAGGTGGRNKTITVASMLKKDHGIEPMAHLTCITSDKAEIANSLAEAEAAGVSNILALRGDIPDGYDIAGAQYRYAKDLVADIKAQSGVCIAAAAYPEGHIDCADDTLSMEHLKQKQDAGAEFFVTQLCFDNEYILRFRESAVKAGITAPISVGIMPMMSKAQISRMIFMCGASLPSKMIKLLHQYENDADGLLKAGMEYAGDQIEGLIRAGVDGVHMYSMNKPQIAEYGMSRARAAL</sequence>
<evidence type="ECO:0000256" key="3">
    <source>
        <dbReference type="ARBA" id="ARBA00006743"/>
    </source>
</evidence>
<evidence type="ECO:0000256" key="4">
    <source>
        <dbReference type="ARBA" id="ARBA00022630"/>
    </source>
</evidence>
<dbReference type="EMBL" id="MN577573">
    <property type="protein sequence ID" value="QGT51151.1"/>
    <property type="molecule type" value="Genomic_DNA"/>
</dbReference>
<comment type="catalytic activity">
    <reaction evidence="7">
        <text>(6S)-5-methyl-5,6,7,8-tetrahydrofolate + NAD(+) = (6R)-5,10-methylene-5,6,7,8-tetrahydrofolate + NADH + H(+)</text>
        <dbReference type="Rhea" id="RHEA:19821"/>
        <dbReference type="ChEBI" id="CHEBI:15378"/>
        <dbReference type="ChEBI" id="CHEBI:15636"/>
        <dbReference type="ChEBI" id="CHEBI:18608"/>
        <dbReference type="ChEBI" id="CHEBI:57540"/>
        <dbReference type="ChEBI" id="CHEBI:57945"/>
        <dbReference type="EC" id="1.5.1.54"/>
    </reaction>
    <physiologicalReaction direction="right-to-left" evidence="7">
        <dbReference type="Rhea" id="RHEA:19823"/>
    </physiologicalReaction>
</comment>
<evidence type="ECO:0000313" key="9">
    <source>
        <dbReference type="EMBL" id="QGT51151.1"/>
    </source>
</evidence>
<evidence type="ECO:0000256" key="8">
    <source>
        <dbReference type="RuleBase" id="RU003862"/>
    </source>
</evidence>
<dbReference type="SUPFAM" id="SSF51730">
    <property type="entry name" value="FAD-linked oxidoreductase"/>
    <property type="match status" value="1"/>
</dbReference>
<dbReference type="GO" id="GO:0106312">
    <property type="term" value="F:methylenetetrahydrofolate reductase (NADH) activity"/>
    <property type="evidence" value="ECO:0007669"/>
    <property type="project" value="UniProtKB-EC"/>
</dbReference>
<gene>
    <name evidence="9" type="primary">metF</name>
    <name evidence="9" type="ORF">Firmicute1046_2270</name>
</gene>
<dbReference type="AlphaFoldDB" id="A0A650EP91"/>
<dbReference type="GO" id="GO:0071949">
    <property type="term" value="F:FAD binding"/>
    <property type="evidence" value="ECO:0007669"/>
    <property type="project" value="TreeGrafter"/>
</dbReference>
<organism evidence="9">
    <name type="scientific">uncultured Bacillota bacterium</name>
    <dbReference type="NCBI Taxonomy" id="344338"/>
    <lineage>
        <taxon>Bacteria</taxon>
        <taxon>Bacillati</taxon>
        <taxon>Bacillota</taxon>
        <taxon>environmental samples</taxon>
    </lineage>
</organism>
<reference evidence="9" key="1">
    <citation type="journal article" date="2020" name="J. ISSAAS">
        <title>Lactobacilli and other gastrointestinal microbiota of Peromyscus leucopus, reservoir host for agents of Lyme disease and other zoonoses in North America.</title>
        <authorList>
            <person name="Milovic A."/>
            <person name="Bassam K."/>
            <person name="Shao H."/>
            <person name="Chatzistamou I."/>
            <person name="Tufts D.M."/>
            <person name="Diuk-Wasser M."/>
            <person name="Barbour A.G."/>
        </authorList>
    </citation>
    <scope>NUCLEOTIDE SEQUENCE</scope>
    <source>
        <strain evidence="9">LL40</strain>
    </source>
</reference>
<dbReference type="PANTHER" id="PTHR45754:SF3">
    <property type="entry name" value="METHYLENETETRAHYDROFOLATE REDUCTASE (NADPH)"/>
    <property type="match status" value="1"/>
</dbReference>
<keyword evidence="5 8" id="KW-0274">FAD</keyword>
<dbReference type="CDD" id="cd00537">
    <property type="entry name" value="MTHFR"/>
    <property type="match status" value="1"/>
</dbReference>
<evidence type="ECO:0000256" key="1">
    <source>
        <dbReference type="ARBA" id="ARBA00001974"/>
    </source>
</evidence>
<comment type="similarity">
    <text evidence="3 8">Belongs to the methylenetetrahydrofolate reductase family.</text>
</comment>
<accession>A0A650EP91</accession>
<dbReference type="InterPro" id="IPR029041">
    <property type="entry name" value="FAD-linked_oxidoreductase-like"/>
</dbReference>
<keyword evidence="6 8" id="KW-0560">Oxidoreductase</keyword>
<evidence type="ECO:0000256" key="5">
    <source>
        <dbReference type="ARBA" id="ARBA00022827"/>
    </source>
</evidence>
<protein>
    <recommendedName>
        <fullName evidence="8">Methylenetetrahydrofolate reductase</fullName>
    </recommendedName>
</protein>
<dbReference type="UniPathway" id="UPA00193"/>
<dbReference type="GO" id="GO:0009086">
    <property type="term" value="P:methionine biosynthetic process"/>
    <property type="evidence" value="ECO:0007669"/>
    <property type="project" value="TreeGrafter"/>
</dbReference>
<dbReference type="PANTHER" id="PTHR45754">
    <property type="entry name" value="METHYLENETETRAHYDROFOLATE REDUCTASE"/>
    <property type="match status" value="1"/>
</dbReference>
<dbReference type="InterPro" id="IPR003171">
    <property type="entry name" value="Mehydrof_redctse-like"/>
</dbReference>
<dbReference type="GO" id="GO:0035999">
    <property type="term" value="P:tetrahydrofolate interconversion"/>
    <property type="evidence" value="ECO:0007669"/>
    <property type="project" value="UniProtKB-UniPathway"/>
</dbReference>
<keyword evidence="4 8" id="KW-0285">Flavoprotein</keyword>
<evidence type="ECO:0000256" key="2">
    <source>
        <dbReference type="ARBA" id="ARBA00004777"/>
    </source>
</evidence>
<evidence type="ECO:0000256" key="6">
    <source>
        <dbReference type="ARBA" id="ARBA00023002"/>
    </source>
</evidence>